<name>A0A6A5BII9_NAEFO</name>
<reference evidence="1 2" key="1">
    <citation type="journal article" date="2019" name="Sci. Rep.">
        <title>Nanopore sequencing improves the draft genome of the human pathogenic amoeba Naegleria fowleri.</title>
        <authorList>
            <person name="Liechti N."/>
            <person name="Schurch N."/>
            <person name="Bruggmann R."/>
            <person name="Wittwer M."/>
        </authorList>
    </citation>
    <scope>NUCLEOTIDE SEQUENCE [LARGE SCALE GENOMIC DNA]</scope>
    <source>
        <strain evidence="1 2">ATCC 30894</strain>
    </source>
</reference>
<dbReference type="AlphaFoldDB" id="A0A6A5BII9"/>
<dbReference type="Proteomes" id="UP000444721">
    <property type="component" value="Unassembled WGS sequence"/>
</dbReference>
<proteinExistence type="predicted"/>
<dbReference type="RefSeq" id="XP_044561490.1">
    <property type="nucleotide sequence ID" value="XM_044707447.1"/>
</dbReference>
<dbReference type="VEuPathDB" id="AmoebaDB:FDP41_004072"/>
<comment type="caution">
    <text evidence="1">The sequence shown here is derived from an EMBL/GenBank/DDBJ whole genome shotgun (WGS) entry which is preliminary data.</text>
</comment>
<keyword evidence="2" id="KW-1185">Reference proteome</keyword>
<gene>
    <name evidence="1" type="ORF">FDP41_004072</name>
</gene>
<evidence type="ECO:0000313" key="2">
    <source>
        <dbReference type="Proteomes" id="UP000444721"/>
    </source>
</evidence>
<evidence type="ECO:0000313" key="1">
    <source>
        <dbReference type="EMBL" id="KAF0976777.1"/>
    </source>
</evidence>
<dbReference type="GeneID" id="68111290"/>
<protein>
    <submittedName>
        <fullName evidence="1">Uncharacterized protein</fullName>
    </submittedName>
</protein>
<dbReference type="EMBL" id="VFQX01000036">
    <property type="protein sequence ID" value="KAF0976777.1"/>
    <property type="molecule type" value="Genomic_DNA"/>
</dbReference>
<organism evidence="1 2">
    <name type="scientific">Naegleria fowleri</name>
    <name type="common">Brain eating amoeba</name>
    <dbReference type="NCBI Taxonomy" id="5763"/>
    <lineage>
        <taxon>Eukaryota</taxon>
        <taxon>Discoba</taxon>
        <taxon>Heterolobosea</taxon>
        <taxon>Tetramitia</taxon>
        <taxon>Eutetramitia</taxon>
        <taxon>Vahlkampfiidae</taxon>
        <taxon>Naegleria</taxon>
    </lineage>
</organism>
<sequence length="90" mass="9669">MTRSNNSRRGIVRHENKSLWKSLGHHSRRAFVRASFGEAIKYDSYCGGGGGGSGGGGGYSSSVFVVDEIKSFYVPSKTECSNIGYAPQDT</sequence>
<accession>A0A6A5BII9</accession>